<reference evidence="2 3" key="1">
    <citation type="submission" date="2013-05" db="EMBL/GenBank/DDBJ databases">
        <title>Genome Sequence of Streptomyces fradiae.</title>
        <authorList>
            <person name="Kirby R."/>
        </authorList>
    </citation>
    <scope>NUCLEOTIDE SEQUENCE [LARGE SCALE GENOMIC DNA]</scope>
    <source>
        <strain evidence="2 3">ATCC 10745</strain>
    </source>
</reference>
<organism evidence="2 3">
    <name type="scientific">Streptomyces fradiae ATCC 10745 = DSM 40063</name>
    <dbReference type="NCBI Taxonomy" id="1319510"/>
    <lineage>
        <taxon>Bacteria</taxon>
        <taxon>Bacillati</taxon>
        <taxon>Actinomycetota</taxon>
        <taxon>Actinomycetes</taxon>
        <taxon>Kitasatosporales</taxon>
        <taxon>Streptomycetaceae</taxon>
        <taxon>Streptomyces</taxon>
    </lineage>
</organism>
<gene>
    <name evidence="2" type="ORF">K701_08450</name>
</gene>
<protein>
    <recommendedName>
        <fullName evidence="1">N-acetyltransferase domain-containing protein</fullName>
    </recommendedName>
</protein>
<dbReference type="EMBL" id="ASYR01000008">
    <property type="protein sequence ID" value="KAF0650594.1"/>
    <property type="molecule type" value="Genomic_DNA"/>
</dbReference>
<dbReference type="CDD" id="cd04301">
    <property type="entry name" value="NAT_SF"/>
    <property type="match status" value="1"/>
</dbReference>
<comment type="caution">
    <text evidence="2">The sequence shown here is derived from an EMBL/GenBank/DDBJ whole genome shotgun (WGS) entry which is preliminary data.</text>
</comment>
<proteinExistence type="predicted"/>
<sequence>MAVTYAVRSVRGEEWREVRRLRLDALRDPVAPLAFLDTYEDAVARPDGYWRERTEGAAEDSGTARQFVAVAPDGRWVGSVTALVERRGAHVPFGEAPEMDQTHLVGVYVRPEARGTGLAPRLLASAVRWSWALRDPVVGRARLYVHERNGRAAALYRRAGFEPTGRTLPVQGEPGAVEVEYAVVRPAGVPGGCAEDLGPLGD</sequence>
<name>A0ABQ6XXY6_STRFR</name>
<dbReference type="GeneID" id="91404093"/>
<dbReference type="PROSITE" id="PS51186">
    <property type="entry name" value="GNAT"/>
    <property type="match status" value="1"/>
</dbReference>
<accession>A0ABQ6XXY6</accession>
<keyword evidence="3" id="KW-1185">Reference proteome</keyword>
<dbReference type="InterPro" id="IPR000182">
    <property type="entry name" value="GNAT_dom"/>
</dbReference>
<evidence type="ECO:0000313" key="3">
    <source>
        <dbReference type="Proteomes" id="UP000731519"/>
    </source>
</evidence>
<dbReference type="Gene3D" id="3.40.630.30">
    <property type="match status" value="1"/>
</dbReference>
<dbReference type="Pfam" id="PF00583">
    <property type="entry name" value="Acetyltransf_1"/>
    <property type="match status" value="1"/>
</dbReference>
<dbReference type="PANTHER" id="PTHR43617">
    <property type="entry name" value="L-AMINO ACID N-ACETYLTRANSFERASE"/>
    <property type="match status" value="1"/>
</dbReference>
<dbReference type="InterPro" id="IPR016181">
    <property type="entry name" value="Acyl_CoA_acyltransferase"/>
</dbReference>
<dbReference type="RefSeq" id="WP_373276723.1">
    <property type="nucleotide sequence ID" value="NZ_ASYR01000008.1"/>
</dbReference>
<dbReference type="InterPro" id="IPR050276">
    <property type="entry name" value="MshD_Acetyltransferase"/>
</dbReference>
<feature type="domain" description="N-acetyltransferase" evidence="1">
    <location>
        <begin position="5"/>
        <end position="184"/>
    </location>
</feature>
<evidence type="ECO:0000313" key="2">
    <source>
        <dbReference type="EMBL" id="KAF0650594.1"/>
    </source>
</evidence>
<evidence type="ECO:0000259" key="1">
    <source>
        <dbReference type="PROSITE" id="PS51186"/>
    </source>
</evidence>
<dbReference type="Proteomes" id="UP000731519">
    <property type="component" value="Unassembled WGS sequence"/>
</dbReference>
<dbReference type="SUPFAM" id="SSF55729">
    <property type="entry name" value="Acyl-CoA N-acyltransferases (Nat)"/>
    <property type="match status" value="1"/>
</dbReference>